<dbReference type="Pfam" id="PF17241">
    <property type="entry name" value="Retrotran_gag_4"/>
    <property type="match status" value="1"/>
</dbReference>
<dbReference type="Proteomes" id="UP000001996">
    <property type="component" value="Unassembled WGS sequence"/>
</dbReference>
<dbReference type="HOGENOM" id="CLU_1256229_0_0_1"/>
<gene>
    <name evidence="1" type="ORF">LELG_02924</name>
</gene>
<proteinExistence type="predicted"/>
<dbReference type="AlphaFoldDB" id="A5DZY7"/>
<dbReference type="GeneID" id="5232972"/>
<dbReference type="InterPro" id="IPR035179">
    <property type="entry name" value="DUF5314"/>
</dbReference>
<evidence type="ECO:0000313" key="1">
    <source>
        <dbReference type="EMBL" id="EDK44745.1"/>
    </source>
</evidence>
<sequence length="242" mass="27436">MSSRVIRFQQVMSSRSALEVFNGEVLRGDDNYYEWYQDVTNKFENFADEILTYCETGKVLPLEGETESDCHLITTSVNEMAKVILRNSISADVRADVVCDQRNGHEFFQAIKAMFGQVSLQTAIDVAYDYHTLSWDTAGESRLRDLKAAHKKFTTRVHACFPPEVFLGITFMVTLKRTGVTDEQIAAILTAYEVKYPSGPEHFTVPMVNRLLAQKVKNFPTQGTLYSHTSLSIFRTGFLEGF</sequence>
<evidence type="ECO:0000313" key="2">
    <source>
        <dbReference type="Proteomes" id="UP000001996"/>
    </source>
</evidence>
<name>A5DZY7_LODEL</name>
<dbReference type="KEGG" id="lel:PVL30_003753"/>
<dbReference type="EMBL" id="CH981526">
    <property type="protein sequence ID" value="EDK44745.1"/>
    <property type="molecule type" value="Genomic_DNA"/>
</dbReference>
<reference evidence="1 2" key="1">
    <citation type="journal article" date="2009" name="Nature">
        <title>Evolution of pathogenicity and sexual reproduction in eight Candida genomes.</title>
        <authorList>
            <person name="Butler G."/>
            <person name="Rasmussen M.D."/>
            <person name="Lin M.F."/>
            <person name="Santos M.A."/>
            <person name="Sakthikumar S."/>
            <person name="Munro C.A."/>
            <person name="Rheinbay E."/>
            <person name="Grabherr M."/>
            <person name="Forche A."/>
            <person name="Reedy J.L."/>
            <person name="Agrafioti I."/>
            <person name="Arnaud M.B."/>
            <person name="Bates S."/>
            <person name="Brown A.J."/>
            <person name="Brunke S."/>
            <person name="Costanzo M.C."/>
            <person name="Fitzpatrick D.A."/>
            <person name="de Groot P.W."/>
            <person name="Harris D."/>
            <person name="Hoyer L.L."/>
            <person name="Hube B."/>
            <person name="Klis F.M."/>
            <person name="Kodira C."/>
            <person name="Lennard N."/>
            <person name="Logue M.E."/>
            <person name="Martin R."/>
            <person name="Neiman A.M."/>
            <person name="Nikolaou E."/>
            <person name="Quail M.A."/>
            <person name="Quinn J."/>
            <person name="Santos M.C."/>
            <person name="Schmitzberger F.F."/>
            <person name="Sherlock G."/>
            <person name="Shah P."/>
            <person name="Silverstein K.A."/>
            <person name="Skrzypek M.S."/>
            <person name="Soll D."/>
            <person name="Staggs R."/>
            <person name="Stansfield I."/>
            <person name="Stumpf M.P."/>
            <person name="Sudbery P.E."/>
            <person name="Srikantha T."/>
            <person name="Zeng Q."/>
            <person name="Berman J."/>
            <person name="Berriman M."/>
            <person name="Heitman J."/>
            <person name="Gow N.A."/>
            <person name="Lorenz M.C."/>
            <person name="Birren B.W."/>
            <person name="Kellis M."/>
            <person name="Cuomo C.A."/>
        </authorList>
    </citation>
    <scope>NUCLEOTIDE SEQUENCE [LARGE SCALE GENOMIC DNA]</scope>
    <source>
        <strain evidence="2">ATCC 11503 / BCRC 21390 / CBS 2605 / JCM 1781 / NBRC 1676 / NRRL YB-4239</strain>
    </source>
</reference>
<dbReference type="InParanoid" id="A5DZY7"/>
<organism evidence="1 2">
    <name type="scientific">Lodderomyces elongisporus (strain ATCC 11503 / CBS 2605 / JCM 1781 / NBRC 1676 / NRRL YB-4239)</name>
    <name type="common">Yeast</name>
    <name type="synonym">Saccharomyces elongisporus</name>
    <dbReference type="NCBI Taxonomy" id="379508"/>
    <lineage>
        <taxon>Eukaryota</taxon>
        <taxon>Fungi</taxon>
        <taxon>Dikarya</taxon>
        <taxon>Ascomycota</taxon>
        <taxon>Saccharomycotina</taxon>
        <taxon>Pichiomycetes</taxon>
        <taxon>Debaryomycetaceae</taxon>
        <taxon>Candida/Lodderomyces clade</taxon>
        <taxon>Lodderomyces</taxon>
    </lineage>
</organism>
<accession>A5DZY7</accession>
<protein>
    <submittedName>
        <fullName evidence="1">Uncharacterized protein</fullName>
    </submittedName>
</protein>
<keyword evidence="2" id="KW-1185">Reference proteome</keyword>
<dbReference type="VEuPathDB" id="FungiDB:LELG_02924"/>